<dbReference type="AlphaFoldDB" id="A0A5C6SSI5"/>
<evidence type="ECO:0000313" key="9">
    <source>
        <dbReference type="EMBL" id="TXC00511.1"/>
    </source>
</evidence>
<sequence>MDTSLLCQISTEVQVSLLSFKTTAIPTPAPMSNNYETDMAPSSIIPEQDRQQEKVNDCAGSYASGTSMVDLGTKSLSGWKLTLVMIGLCSAVFCMALDNTIIATAIPRITDEFQALDDLGWYGSAYLLTTCSFQLFFGKLYSFYSVKWVFLVAIGFFELGSLVCGAAPTSTALIIGRSLAGIGSAGIFSGAVLIIVLSVPMRQRPTHIGILAGMYGVSSVAGPLMGGAFTDKLTWRWCFYINLPLGVVTVLFVTFFFNPPQSGSPKNKSSWKEQLSNFDLEGSACFLPAIISLLLALQWGGSKYPWSNGRIIGLFVVFGVLILLFAAIQWWKQDKATVPPRILSNRTVWSCAAFAVCFGASFFLLVYYIPIWFQSVKGASAVRSGIMNLPMILGLVIMSVLAGGAVSALGYYTPLILVSAVLMSIGAGLLTTFRLSTSSPAWIGYQALYGIGAGLGMQLPLVAVQTALAEHDIPVGTAILMLSQTLGGSVFVQVGQNIFTNQLAVELRGVAGVDPKTVLSIGATELRERVPAKILHSVLVAYSKALTNTWYVSVAMAVLALIPAVFLPWKSVKGKDTGAANA</sequence>
<feature type="transmembrane region" description="Helical" evidence="7">
    <location>
        <begin position="415"/>
        <end position="435"/>
    </location>
</feature>
<evidence type="ECO:0000256" key="2">
    <source>
        <dbReference type="ARBA" id="ARBA00022448"/>
    </source>
</evidence>
<evidence type="ECO:0000259" key="8">
    <source>
        <dbReference type="PROSITE" id="PS50850"/>
    </source>
</evidence>
<dbReference type="Proteomes" id="UP000321331">
    <property type="component" value="Unassembled WGS sequence"/>
</dbReference>
<dbReference type="PANTHER" id="PTHR23501">
    <property type="entry name" value="MAJOR FACILITATOR SUPERFAMILY"/>
    <property type="match status" value="1"/>
</dbReference>
<dbReference type="SUPFAM" id="SSF103473">
    <property type="entry name" value="MFS general substrate transporter"/>
    <property type="match status" value="1"/>
</dbReference>
<feature type="transmembrane region" description="Helical" evidence="7">
    <location>
        <begin position="389"/>
        <end position="409"/>
    </location>
</feature>
<evidence type="ECO:0000256" key="3">
    <source>
        <dbReference type="ARBA" id="ARBA00022692"/>
    </source>
</evidence>
<evidence type="ECO:0000256" key="4">
    <source>
        <dbReference type="ARBA" id="ARBA00022989"/>
    </source>
</evidence>
<dbReference type="PROSITE" id="PS50850">
    <property type="entry name" value="MFS"/>
    <property type="match status" value="1"/>
</dbReference>
<feature type="transmembrane region" description="Helical" evidence="7">
    <location>
        <begin position="119"/>
        <end position="136"/>
    </location>
</feature>
<protein>
    <recommendedName>
        <fullName evidence="8">Major facilitator superfamily (MFS) profile domain-containing protein</fullName>
    </recommendedName>
</protein>
<dbReference type="InterPro" id="IPR020846">
    <property type="entry name" value="MFS_dom"/>
</dbReference>
<dbReference type="FunFam" id="1.20.1250.20:FF:000196">
    <property type="entry name" value="MFS toxin efflux pump (AflT)"/>
    <property type="match status" value="1"/>
</dbReference>
<proteinExistence type="predicted"/>
<dbReference type="InterPro" id="IPR011701">
    <property type="entry name" value="MFS"/>
</dbReference>
<keyword evidence="5 7" id="KW-0472">Membrane</keyword>
<dbReference type="PANTHER" id="PTHR23501:SF199">
    <property type="entry name" value="MFS EFFLUX TRANSPORTER INPD-RELATED"/>
    <property type="match status" value="1"/>
</dbReference>
<dbReference type="InterPro" id="IPR036259">
    <property type="entry name" value="MFS_trans_sf"/>
</dbReference>
<feature type="transmembrane region" description="Helical" evidence="7">
    <location>
        <begin position="237"/>
        <end position="258"/>
    </location>
</feature>
<evidence type="ECO:0000256" key="5">
    <source>
        <dbReference type="ARBA" id="ARBA00023136"/>
    </source>
</evidence>
<reference evidence="9 10" key="1">
    <citation type="submission" date="2019-07" db="EMBL/GenBank/DDBJ databases">
        <title>The First High-Quality Draft Genome Sequence of the Causal Agent of the Current Panama Disease Epidemic.</title>
        <authorList>
            <person name="Warmington R.J."/>
            <person name="Kay W."/>
            <person name="Jeffries A."/>
            <person name="Bebber D."/>
            <person name="Moore K."/>
            <person name="Studholme D.J."/>
        </authorList>
    </citation>
    <scope>NUCLEOTIDE SEQUENCE [LARGE SCALE GENOMIC DNA]</scope>
    <source>
        <strain evidence="9 10">TR4</strain>
    </source>
</reference>
<keyword evidence="6" id="KW-0325">Glycoprotein</keyword>
<feature type="transmembrane region" description="Helical" evidence="7">
    <location>
        <begin position="207"/>
        <end position="225"/>
    </location>
</feature>
<dbReference type="GO" id="GO:0022857">
    <property type="term" value="F:transmembrane transporter activity"/>
    <property type="evidence" value="ECO:0007669"/>
    <property type="project" value="InterPro"/>
</dbReference>
<feature type="transmembrane region" description="Helical" evidence="7">
    <location>
        <begin position="278"/>
        <end position="299"/>
    </location>
</feature>
<gene>
    <name evidence="9" type="ORF">FocTR4_00007869</name>
</gene>
<keyword evidence="4 7" id="KW-1133">Transmembrane helix</keyword>
<dbReference type="EMBL" id="VMNF01000009">
    <property type="protein sequence ID" value="TXC00511.1"/>
    <property type="molecule type" value="Genomic_DNA"/>
</dbReference>
<dbReference type="Gene3D" id="1.20.1720.10">
    <property type="entry name" value="Multidrug resistance protein D"/>
    <property type="match status" value="1"/>
</dbReference>
<feature type="domain" description="Major facilitator superfamily (MFS) profile" evidence="8">
    <location>
        <begin position="84"/>
        <end position="572"/>
    </location>
</feature>
<keyword evidence="2" id="KW-0813">Transport</keyword>
<accession>A0A5C6SSI5</accession>
<dbReference type="Gene3D" id="1.20.1250.20">
    <property type="entry name" value="MFS general substrate transporter like domains"/>
    <property type="match status" value="1"/>
</dbReference>
<feature type="transmembrane region" description="Helical" evidence="7">
    <location>
        <begin position="347"/>
        <end position="369"/>
    </location>
</feature>
<feature type="transmembrane region" description="Helical" evidence="7">
    <location>
        <begin position="550"/>
        <end position="569"/>
    </location>
</feature>
<comment type="caution">
    <text evidence="9">The sequence shown here is derived from an EMBL/GenBank/DDBJ whole genome shotgun (WGS) entry which is preliminary data.</text>
</comment>
<feature type="transmembrane region" description="Helical" evidence="7">
    <location>
        <begin position="311"/>
        <end position="331"/>
    </location>
</feature>
<evidence type="ECO:0000256" key="6">
    <source>
        <dbReference type="ARBA" id="ARBA00023180"/>
    </source>
</evidence>
<feature type="transmembrane region" description="Helical" evidence="7">
    <location>
        <begin position="179"/>
        <end position="201"/>
    </location>
</feature>
<dbReference type="CDD" id="cd17502">
    <property type="entry name" value="MFS_Azr1_MDR_like"/>
    <property type="match status" value="1"/>
</dbReference>
<evidence type="ECO:0000256" key="1">
    <source>
        <dbReference type="ARBA" id="ARBA00004141"/>
    </source>
</evidence>
<organism evidence="9 10">
    <name type="scientific">Fusarium oxysporum f. sp. cubense</name>
    <dbReference type="NCBI Taxonomy" id="61366"/>
    <lineage>
        <taxon>Eukaryota</taxon>
        <taxon>Fungi</taxon>
        <taxon>Dikarya</taxon>
        <taxon>Ascomycota</taxon>
        <taxon>Pezizomycotina</taxon>
        <taxon>Sordariomycetes</taxon>
        <taxon>Hypocreomycetidae</taxon>
        <taxon>Hypocreales</taxon>
        <taxon>Nectriaceae</taxon>
        <taxon>Fusarium</taxon>
        <taxon>Fusarium oxysporum species complex</taxon>
    </lineage>
</organism>
<feature type="transmembrane region" description="Helical" evidence="7">
    <location>
        <begin position="148"/>
        <end position="167"/>
    </location>
</feature>
<feature type="transmembrane region" description="Helical" evidence="7">
    <location>
        <begin position="447"/>
        <end position="468"/>
    </location>
</feature>
<name>A0A5C6SSI5_FUSOC</name>
<comment type="subcellular location">
    <subcellularLocation>
        <location evidence="1">Membrane</location>
        <topology evidence="1">Multi-pass membrane protein</topology>
    </subcellularLocation>
</comment>
<dbReference type="GO" id="GO:0005886">
    <property type="term" value="C:plasma membrane"/>
    <property type="evidence" value="ECO:0007669"/>
    <property type="project" value="TreeGrafter"/>
</dbReference>
<evidence type="ECO:0000313" key="10">
    <source>
        <dbReference type="Proteomes" id="UP000321331"/>
    </source>
</evidence>
<dbReference type="FunFam" id="1.20.1720.10:FF:000012">
    <property type="entry name" value="MFS toxin efflux pump (AflT)"/>
    <property type="match status" value="1"/>
</dbReference>
<keyword evidence="3 7" id="KW-0812">Transmembrane</keyword>
<evidence type="ECO:0000256" key="7">
    <source>
        <dbReference type="SAM" id="Phobius"/>
    </source>
</evidence>
<feature type="transmembrane region" description="Helical" evidence="7">
    <location>
        <begin position="81"/>
        <end position="107"/>
    </location>
</feature>
<dbReference type="Pfam" id="PF07690">
    <property type="entry name" value="MFS_1"/>
    <property type="match status" value="1"/>
</dbReference>